<evidence type="ECO:0000313" key="2">
    <source>
        <dbReference type="WBParaSite" id="BXY_1659000.1"/>
    </source>
</evidence>
<name>A0A1I7SU68_BURXY</name>
<organism evidence="1 2">
    <name type="scientific">Bursaphelenchus xylophilus</name>
    <name type="common">Pinewood nematode worm</name>
    <name type="synonym">Aphelenchoides xylophilus</name>
    <dbReference type="NCBI Taxonomy" id="6326"/>
    <lineage>
        <taxon>Eukaryota</taxon>
        <taxon>Metazoa</taxon>
        <taxon>Ecdysozoa</taxon>
        <taxon>Nematoda</taxon>
        <taxon>Chromadorea</taxon>
        <taxon>Rhabditida</taxon>
        <taxon>Tylenchina</taxon>
        <taxon>Tylenchomorpha</taxon>
        <taxon>Aphelenchoidea</taxon>
        <taxon>Aphelenchoididae</taxon>
        <taxon>Bursaphelenchus</taxon>
    </lineage>
</organism>
<dbReference type="Gene3D" id="2.20.100.10">
    <property type="entry name" value="Thrombospondin type-1 (TSP1) repeat"/>
    <property type="match status" value="1"/>
</dbReference>
<dbReference type="InterPro" id="IPR036383">
    <property type="entry name" value="TSP1_rpt_sf"/>
</dbReference>
<evidence type="ECO:0000313" key="1">
    <source>
        <dbReference type="Proteomes" id="UP000095284"/>
    </source>
</evidence>
<reference evidence="2" key="1">
    <citation type="submission" date="2016-11" db="UniProtKB">
        <authorList>
            <consortium name="WormBaseParasite"/>
        </authorList>
    </citation>
    <scope>IDENTIFICATION</scope>
</reference>
<accession>A0A1I7SU68</accession>
<dbReference type="WBParaSite" id="BXY_1659000.1">
    <property type="protein sequence ID" value="BXY_1659000.1"/>
    <property type="gene ID" value="BXY_1659000"/>
</dbReference>
<protein>
    <submittedName>
        <fullName evidence="2">Spondin-like TSP1 domain-containing protein</fullName>
    </submittedName>
</protein>
<dbReference type="AlphaFoldDB" id="A0A1I7SU68"/>
<dbReference type="Proteomes" id="UP000095284">
    <property type="component" value="Unplaced"/>
</dbReference>
<proteinExistence type="predicted"/>
<sequence>MATPIVSKYNQMIGESRPCYYEWGPWSPCTGTCRPHGQDPPIRVRKIIAGLTIMPRGLFRTKNLLNHCRSIANYTDSAPCNVAECPVSLRSFPFGKCVGKKRFRLIPRISQHVYRSREMWTNLKKAPHFVNPASVVEMFDGLLVRSWVGRQLYGAWKQLGF</sequence>